<keyword evidence="4 6" id="KW-1133">Transmembrane helix</keyword>
<accession>A0ABV7L0X5</accession>
<protein>
    <submittedName>
        <fullName evidence="8">DMT family transporter</fullName>
    </submittedName>
</protein>
<evidence type="ECO:0000256" key="3">
    <source>
        <dbReference type="ARBA" id="ARBA00022692"/>
    </source>
</evidence>
<comment type="subcellular location">
    <subcellularLocation>
        <location evidence="1">Membrane</location>
        <topology evidence="1">Multi-pass membrane protein</topology>
    </subcellularLocation>
</comment>
<feature type="transmembrane region" description="Helical" evidence="6">
    <location>
        <begin position="263"/>
        <end position="282"/>
    </location>
</feature>
<evidence type="ECO:0000259" key="7">
    <source>
        <dbReference type="Pfam" id="PF00892"/>
    </source>
</evidence>
<evidence type="ECO:0000313" key="9">
    <source>
        <dbReference type="Proteomes" id="UP001595528"/>
    </source>
</evidence>
<reference evidence="9" key="1">
    <citation type="journal article" date="2019" name="Int. J. Syst. Evol. Microbiol.">
        <title>The Global Catalogue of Microorganisms (GCM) 10K type strain sequencing project: providing services to taxonomists for standard genome sequencing and annotation.</title>
        <authorList>
            <consortium name="The Broad Institute Genomics Platform"/>
            <consortium name="The Broad Institute Genome Sequencing Center for Infectious Disease"/>
            <person name="Wu L."/>
            <person name="Ma J."/>
        </authorList>
    </citation>
    <scope>NUCLEOTIDE SEQUENCE [LARGE SCALE GENOMIC DNA]</scope>
    <source>
        <strain evidence="9">KCTC 42964</strain>
    </source>
</reference>
<comment type="similarity">
    <text evidence="2">Belongs to the EamA transporter family.</text>
</comment>
<feature type="transmembrane region" description="Helical" evidence="6">
    <location>
        <begin position="12"/>
        <end position="33"/>
    </location>
</feature>
<evidence type="ECO:0000256" key="4">
    <source>
        <dbReference type="ARBA" id="ARBA00022989"/>
    </source>
</evidence>
<proteinExistence type="inferred from homology"/>
<organism evidence="8 9">
    <name type="scientific">Marinibaculum pumilum</name>
    <dbReference type="NCBI Taxonomy" id="1766165"/>
    <lineage>
        <taxon>Bacteria</taxon>
        <taxon>Pseudomonadati</taxon>
        <taxon>Pseudomonadota</taxon>
        <taxon>Alphaproteobacteria</taxon>
        <taxon>Rhodospirillales</taxon>
        <taxon>Rhodospirillaceae</taxon>
        <taxon>Marinibaculum</taxon>
    </lineage>
</organism>
<name>A0ABV7L0X5_9PROT</name>
<comment type="caution">
    <text evidence="8">The sequence shown here is derived from an EMBL/GenBank/DDBJ whole genome shotgun (WGS) entry which is preliminary data.</text>
</comment>
<evidence type="ECO:0000256" key="6">
    <source>
        <dbReference type="SAM" id="Phobius"/>
    </source>
</evidence>
<feature type="transmembrane region" description="Helical" evidence="6">
    <location>
        <begin position="132"/>
        <end position="154"/>
    </location>
</feature>
<feature type="transmembrane region" description="Helical" evidence="6">
    <location>
        <begin position="288"/>
        <end position="306"/>
    </location>
</feature>
<feature type="domain" description="EamA" evidence="7">
    <location>
        <begin position="169"/>
        <end position="305"/>
    </location>
</feature>
<feature type="transmembrane region" description="Helical" evidence="6">
    <location>
        <begin position="107"/>
        <end position="125"/>
    </location>
</feature>
<sequence>MPSTGPVARLLPHLGLFMAAAILGSSFVAVRAIMADQDAPALLGFLRYGAAGLLLLAFAMAVGPRGRRLPRFSRREWGLILVLGILQFGLFHLFVNSALQFIPASRGAVIFALIPVMTMFAAALFGRDRLSAVQLGAALLAFLGVALAMGQKALAPVAPGTAAAEAGWLGEALFFLAVCCGAIYNAISARLLRVQAVMPVTALTMIAGVTILFPVAIGEGLFESGPGYDTADWWIFAYLVLPGGLLGFLMFNWGLRRTSPNRAAIYVPIAPIASAFFGWLLLDEPLGGLFLVGLACAVAAPLLIALERRRGTG</sequence>
<gene>
    <name evidence="8" type="ORF">ACFOGJ_13550</name>
</gene>
<dbReference type="InterPro" id="IPR050638">
    <property type="entry name" value="AA-Vitamin_Transporters"/>
</dbReference>
<dbReference type="SUPFAM" id="SSF103481">
    <property type="entry name" value="Multidrug resistance efflux transporter EmrE"/>
    <property type="match status" value="2"/>
</dbReference>
<feature type="domain" description="EamA" evidence="7">
    <location>
        <begin position="14"/>
        <end position="148"/>
    </location>
</feature>
<dbReference type="RefSeq" id="WP_379901220.1">
    <property type="nucleotide sequence ID" value="NZ_JBHRTR010000028.1"/>
</dbReference>
<dbReference type="Pfam" id="PF00892">
    <property type="entry name" value="EamA"/>
    <property type="match status" value="2"/>
</dbReference>
<dbReference type="PANTHER" id="PTHR32322">
    <property type="entry name" value="INNER MEMBRANE TRANSPORTER"/>
    <property type="match status" value="1"/>
</dbReference>
<dbReference type="Proteomes" id="UP001595528">
    <property type="component" value="Unassembled WGS sequence"/>
</dbReference>
<keyword evidence="5 6" id="KW-0472">Membrane</keyword>
<keyword evidence="9" id="KW-1185">Reference proteome</keyword>
<evidence type="ECO:0000256" key="1">
    <source>
        <dbReference type="ARBA" id="ARBA00004141"/>
    </source>
</evidence>
<evidence type="ECO:0000256" key="2">
    <source>
        <dbReference type="ARBA" id="ARBA00007362"/>
    </source>
</evidence>
<evidence type="ECO:0000313" key="8">
    <source>
        <dbReference type="EMBL" id="MFC3228265.1"/>
    </source>
</evidence>
<keyword evidence="3 6" id="KW-0812">Transmembrane</keyword>
<feature type="transmembrane region" description="Helical" evidence="6">
    <location>
        <begin position="166"/>
        <end position="184"/>
    </location>
</feature>
<evidence type="ECO:0000256" key="5">
    <source>
        <dbReference type="ARBA" id="ARBA00023136"/>
    </source>
</evidence>
<feature type="transmembrane region" description="Helical" evidence="6">
    <location>
        <begin position="233"/>
        <end position="251"/>
    </location>
</feature>
<dbReference type="InterPro" id="IPR037185">
    <property type="entry name" value="EmrE-like"/>
</dbReference>
<dbReference type="PANTHER" id="PTHR32322:SF2">
    <property type="entry name" value="EAMA DOMAIN-CONTAINING PROTEIN"/>
    <property type="match status" value="1"/>
</dbReference>
<feature type="transmembrane region" description="Helical" evidence="6">
    <location>
        <begin position="45"/>
        <end position="64"/>
    </location>
</feature>
<feature type="transmembrane region" description="Helical" evidence="6">
    <location>
        <begin position="76"/>
        <end position="95"/>
    </location>
</feature>
<dbReference type="InterPro" id="IPR000620">
    <property type="entry name" value="EamA_dom"/>
</dbReference>
<feature type="transmembrane region" description="Helical" evidence="6">
    <location>
        <begin position="196"/>
        <end position="217"/>
    </location>
</feature>
<dbReference type="EMBL" id="JBHRTR010000028">
    <property type="protein sequence ID" value="MFC3228265.1"/>
    <property type="molecule type" value="Genomic_DNA"/>
</dbReference>